<comment type="catalytic activity">
    <reaction evidence="10">
        <text>(sulfur carrier)-H + L-cysteine = (sulfur carrier)-SH + L-alanine</text>
        <dbReference type="Rhea" id="RHEA:43892"/>
        <dbReference type="Rhea" id="RHEA-COMP:14737"/>
        <dbReference type="Rhea" id="RHEA-COMP:14739"/>
        <dbReference type="ChEBI" id="CHEBI:29917"/>
        <dbReference type="ChEBI" id="CHEBI:35235"/>
        <dbReference type="ChEBI" id="CHEBI:57972"/>
        <dbReference type="ChEBI" id="CHEBI:64428"/>
        <dbReference type="EC" id="2.8.1.7"/>
    </reaction>
</comment>
<comment type="similarity">
    <text evidence="4">Belongs to the class-V pyridoxal-phosphate-dependent aminotransferase family. Csd subfamily.</text>
</comment>
<dbReference type="RefSeq" id="WP_121646397.1">
    <property type="nucleotide sequence ID" value="NZ_RCWN01000001.1"/>
</dbReference>
<proteinExistence type="inferred from homology"/>
<evidence type="ECO:0000256" key="5">
    <source>
        <dbReference type="ARBA" id="ARBA00012239"/>
    </source>
</evidence>
<evidence type="ECO:0000256" key="2">
    <source>
        <dbReference type="ARBA" id="ARBA00002824"/>
    </source>
</evidence>
<dbReference type="InterPro" id="IPR000192">
    <property type="entry name" value="Aminotrans_V_dom"/>
</dbReference>
<comment type="function">
    <text evidence="3">Catalyzes the removal of elemental sulfur atoms from cysteine to produce alanine. Seems to participate in the biosynthesis of the nitrogenase metalloclusters by providing the inorganic sulfur required for the Fe-S core formation.</text>
</comment>
<evidence type="ECO:0000313" key="12">
    <source>
        <dbReference type="EMBL" id="RLQ89432.1"/>
    </source>
</evidence>
<dbReference type="GO" id="GO:0006534">
    <property type="term" value="P:cysteine metabolic process"/>
    <property type="evidence" value="ECO:0007669"/>
    <property type="project" value="InterPro"/>
</dbReference>
<feature type="domain" description="Aminotransferase class V" evidence="11">
    <location>
        <begin position="30"/>
        <end position="399"/>
    </location>
</feature>
<evidence type="ECO:0000256" key="1">
    <source>
        <dbReference type="ARBA" id="ARBA00001933"/>
    </source>
</evidence>
<evidence type="ECO:0000313" key="13">
    <source>
        <dbReference type="Proteomes" id="UP000281094"/>
    </source>
</evidence>
<keyword evidence="8" id="KW-0808">Transferase</keyword>
<comment type="caution">
    <text evidence="12">The sequence shown here is derived from an EMBL/GenBank/DDBJ whole genome shotgun (WGS) entry which is preliminary data.</text>
</comment>
<evidence type="ECO:0000256" key="9">
    <source>
        <dbReference type="ARBA" id="ARBA00022898"/>
    </source>
</evidence>
<dbReference type="SUPFAM" id="SSF53383">
    <property type="entry name" value="PLP-dependent transferases"/>
    <property type="match status" value="1"/>
</dbReference>
<evidence type="ECO:0000259" key="11">
    <source>
        <dbReference type="Pfam" id="PF00266"/>
    </source>
</evidence>
<keyword evidence="13" id="KW-1185">Reference proteome</keyword>
<evidence type="ECO:0000256" key="4">
    <source>
        <dbReference type="ARBA" id="ARBA00010447"/>
    </source>
</evidence>
<dbReference type="Pfam" id="PF00266">
    <property type="entry name" value="Aminotran_5"/>
    <property type="match status" value="1"/>
</dbReference>
<comment type="cofactor">
    <cofactor evidence="1">
        <name>pyridoxal 5'-phosphate</name>
        <dbReference type="ChEBI" id="CHEBI:597326"/>
    </cofactor>
</comment>
<evidence type="ECO:0000256" key="8">
    <source>
        <dbReference type="ARBA" id="ARBA00022679"/>
    </source>
</evidence>
<evidence type="ECO:0000256" key="7">
    <source>
        <dbReference type="ARBA" id="ARBA00021850"/>
    </source>
</evidence>
<comment type="function">
    <text evidence="2">Catalyzes the removal of elemental sulfur and selenium atoms from L-cysteine, L-cystine, L-selenocysteine, and L-selenocystine to produce L-alanine.</text>
</comment>
<dbReference type="PIRSF" id="PIRSF005572">
    <property type="entry name" value="NifS"/>
    <property type="match status" value="1"/>
</dbReference>
<dbReference type="InterPro" id="IPR010970">
    <property type="entry name" value="Cys_dSase_SufS"/>
</dbReference>
<dbReference type="AlphaFoldDB" id="A0A3L7JLM8"/>
<dbReference type="InterPro" id="IPR015422">
    <property type="entry name" value="PyrdxlP-dep_Trfase_small"/>
</dbReference>
<dbReference type="Gene3D" id="3.90.1150.10">
    <property type="entry name" value="Aspartate Aminotransferase, domain 1"/>
    <property type="match status" value="1"/>
</dbReference>
<name>A0A3L7JLM8_9HYPH</name>
<dbReference type="PANTHER" id="PTHR43586">
    <property type="entry name" value="CYSTEINE DESULFURASE"/>
    <property type="match status" value="1"/>
</dbReference>
<dbReference type="CDD" id="cd06453">
    <property type="entry name" value="SufS_like"/>
    <property type="match status" value="1"/>
</dbReference>
<dbReference type="EC" id="2.8.1.7" evidence="5"/>
<dbReference type="PANTHER" id="PTHR43586:SF8">
    <property type="entry name" value="CYSTEINE DESULFURASE 1, CHLOROPLASTIC"/>
    <property type="match status" value="1"/>
</dbReference>
<dbReference type="EMBL" id="RCWN01000001">
    <property type="protein sequence ID" value="RLQ89432.1"/>
    <property type="molecule type" value="Genomic_DNA"/>
</dbReference>
<dbReference type="InterPro" id="IPR016454">
    <property type="entry name" value="Cysteine_dSase"/>
</dbReference>
<protein>
    <recommendedName>
        <fullName evidence="6">Cysteine desulfurase</fullName>
        <ecNumber evidence="5">2.8.1.7</ecNumber>
    </recommendedName>
    <alternativeName>
        <fullName evidence="7">Probable cysteine desulfurase</fullName>
    </alternativeName>
</protein>
<evidence type="ECO:0000256" key="3">
    <source>
        <dbReference type="ARBA" id="ARBA00003120"/>
    </source>
</evidence>
<dbReference type="InterPro" id="IPR015421">
    <property type="entry name" value="PyrdxlP-dep_Trfase_major"/>
</dbReference>
<dbReference type="NCBIfam" id="TIGR01979">
    <property type="entry name" value="sufS"/>
    <property type="match status" value="1"/>
</dbReference>
<dbReference type="GO" id="GO:0031071">
    <property type="term" value="F:cysteine desulfurase activity"/>
    <property type="evidence" value="ECO:0007669"/>
    <property type="project" value="UniProtKB-EC"/>
</dbReference>
<dbReference type="Proteomes" id="UP000281094">
    <property type="component" value="Unassembled WGS sequence"/>
</dbReference>
<keyword evidence="9" id="KW-0663">Pyridoxal phosphate</keyword>
<reference evidence="12 13" key="1">
    <citation type="submission" date="2018-10" db="EMBL/GenBank/DDBJ databases">
        <title>Notoacmeibacter sp. M2BS9Y-3-1, whole genome shotgun sequence.</title>
        <authorList>
            <person name="Tuo L."/>
        </authorList>
    </citation>
    <scope>NUCLEOTIDE SEQUENCE [LARGE SCALE GENOMIC DNA]</scope>
    <source>
        <strain evidence="12 13">M2BS9Y-3-1</strain>
    </source>
</reference>
<evidence type="ECO:0000256" key="10">
    <source>
        <dbReference type="ARBA" id="ARBA00050776"/>
    </source>
</evidence>
<organism evidence="12 13">
    <name type="scientific">Notoacmeibacter ruber</name>
    <dbReference type="NCBI Taxonomy" id="2670375"/>
    <lineage>
        <taxon>Bacteria</taxon>
        <taxon>Pseudomonadati</taxon>
        <taxon>Pseudomonadota</taxon>
        <taxon>Alphaproteobacteria</taxon>
        <taxon>Hyphomicrobiales</taxon>
        <taxon>Notoacmeibacteraceae</taxon>
        <taxon>Notoacmeibacter</taxon>
    </lineage>
</organism>
<dbReference type="GO" id="GO:0030170">
    <property type="term" value="F:pyridoxal phosphate binding"/>
    <property type="evidence" value="ECO:0007669"/>
    <property type="project" value="InterPro"/>
</dbReference>
<sequence>MADPLADFDVDAIRAQFPILSREVHGKPLVYLDNGASAQKPRAVIDAMSRMYETSYANVHRGLHTLSNEATDAFEQARETVRRFLNAESIDEIVFTKNTTEGINLVAYSYAMPEFKEGDEIILSIMEHHANIVPWHFLRERKGVKLVWVPVRDDGSLQLEDVEAAITDRTRLIAMTHMSNVLGTVTPMAEICAVARERGIPTLVDGSQSAVHMPVDVQKLGCDWFVFTGHKTYGPTGVGVLYGRKERMEPMRPFLGGGEMIEEVTTDKVSYNHPPHRFEAGTPNIVEAIGLAAALEWMDEVGRDTIAAHEARLRDYAHERLGGFNWLRIFGTAPDKAAIISFEMDGVHAHDVSMLIDRSGIAVRAGTHCAQPLLQHYGVTSTCRASFAVYNTLEEVDKLAEALQKARDFFG</sequence>
<dbReference type="Gene3D" id="3.40.640.10">
    <property type="entry name" value="Type I PLP-dependent aspartate aminotransferase-like (Major domain)"/>
    <property type="match status" value="1"/>
</dbReference>
<gene>
    <name evidence="12" type="ORF">D8780_05680</name>
</gene>
<accession>A0A3L7JLM8</accession>
<evidence type="ECO:0000256" key="6">
    <source>
        <dbReference type="ARBA" id="ARBA00013558"/>
    </source>
</evidence>
<dbReference type="InterPro" id="IPR015424">
    <property type="entry name" value="PyrdxlP-dep_Trfase"/>
</dbReference>